<gene>
    <name evidence="1" type="ORF">GX950_03150</name>
</gene>
<dbReference type="EMBL" id="JAAZKV010000023">
    <property type="protein sequence ID" value="NMA44779.1"/>
    <property type="molecule type" value="Genomic_DNA"/>
</dbReference>
<evidence type="ECO:0000313" key="1">
    <source>
        <dbReference type="EMBL" id="NMA44779.1"/>
    </source>
</evidence>
<proteinExistence type="predicted"/>
<dbReference type="Proteomes" id="UP000526302">
    <property type="component" value="Unassembled WGS sequence"/>
</dbReference>
<evidence type="ECO:0000313" key="2">
    <source>
        <dbReference type="Proteomes" id="UP000526302"/>
    </source>
</evidence>
<evidence type="ECO:0008006" key="3">
    <source>
        <dbReference type="Google" id="ProtNLM"/>
    </source>
</evidence>
<organism evidence="1 2">
    <name type="scientific">Candidatus Iainarchaeum sp</name>
    <dbReference type="NCBI Taxonomy" id="3101447"/>
    <lineage>
        <taxon>Archaea</taxon>
        <taxon>Candidatus Iainarchaeota</taxon>
        <taxon>Candidatus Iainarchaeia</taxon>
        <taxon>Candidatus Iainarchaeales</taxon>
        <taxon>Candidatus Iainarchaeaceae</taxon>
        <taxon>Candidatus Iainarchaeum</taxon>
    </lineage>
</organism>
<protein>
    <recommendedName>
        <fullName evidence="3">Roadblock/LC7 domain-containing protein</fullName>
    </recommendedName>
</protein>
<name>A0A7K4C0D2_9ARCH</name>
<sequence length="154" mass="17474">MKRFAYKVLDVDTTQKPQDQVDFLQDFLSKHNYIFSNNFEENLMILKRKHLVDAFLVTNMDGSVVVSSEGDGINEGLIGAAMFSYIKGELPSSEVLMVKKEDGWFMVMPYNKKIFIVKAGSELSNIELKALAVDLSSFMSENSLYKKKAEQVAR</sequence>
<dbReference type="AlphaFoldDB" id="A0A7K4C0D2"/>
<reference evidence="1 2" key="1">
    <citation type="journal article" date="2020" name="Biotechnol. Biofuels">
        <title>New insights from the biogas microbiome by comprehensive genome-resolved metagenomics of nearly 1600 species originating from multiple anaerobic digesters.</title>
        <authorList>
            <person name="Campanaro S."/>
            <person name="Treu L."/>
            <person name="Rodriguez-R L.M."/>
            <person name="Kovalovszki A."/>
            <person name="Ziels R.M."/>
            <person name="Maus I."/>
            <person name="Zhu X."/>
            <person name="Kougias P.G."/>
            <person name="Basile A."/>
            <person name="Luo G."/>
            <person name="Schluter A."/>
            <person name="Konstantinidis K.T."/>
            <person name="Angelidaki I."/>
        </authorList>
    </citation>
    <scope>NUCLEOTIDE SEQUENCE [LARGE SCALE GENOMIC DNA]</scope>
    <source>
        <strain evidence="1">AS22ysBPME_79</strain>
    </source>
</reference>
<comment type="caution">
    <text evidence="1">The sequence shown here is derived from an EMBL/GenBank/DDBJ whole genome shotgun (WGS) entry which is preliminary data.</text>
</comment>
<accession>A0A7K4C0D2</accession>